<dbReference type="InterPro" id="IPR006343">
    <property type="entry name" value="DnaB/C_C"/>
</dbReference>
<sequence length="467" mass="55021">MHWKELLPIDRYRVQMKDKLHDTDRDALTLLYQPLIGALAYSLYLTLWTEAEHSAGEEKQHQTLIVLTGQPLNELFNERKKLEAMGLMSTYRKKDAEEVVYIYDLKKPLTPDAFFRDDVLSVFLYNRLGKEQYRRIRDRFSLERQDITETEDVTRSFDHVFQSLHQSEMISYSEELEVNDQTLRGEKEKGNAYRFEGTDFDFSLMLADLPPFINKKVLEKPAVKRTLSQLAFVYKVEPIEMSKFVQDTMIHEDELDTEELRKLIQRRYRMIYSQDPPSLALRKQPGHLVSQTEEPVSEEEKMIRYYETTSPMEMLENRSAGAKVPPADMKIVENLMLDYHLHPGVVNVLIDYILMVNDMKLTKGFADKIAGQWSRKNITTVKQAMVIARQEHKNRKEAAEKQGFGGKRQNKSQSKQVRKERLPKWLAEEKEQVEGKQKTSQKQPEEDLDREKEELARLMQQYEKNKK</sequence>
<dbReference type="InterPro" id="IPR058660">
    <property type="entry name" value="WHD_DnaB"/>
</dbReference>
<keyword evidence="6" id="KW-1185">Reference proteome</keyword>
<organism evidence="5 6">
    <name type="scientific">Alteribacter keqinensis</name>
    <dbReference type="NCBI Taxonomy" id="2483800"/>
    <lineage>
        <taxon>Bacteria</taxon>
        <taxon>Bacillati</taxon>
        <taxon>Bacillota</taxon>
        <taxon>Bacilli</taxon>
        <taxon>Bacillales</taxon>
        <taxon>Bacillaceae</taxon>
        <taxon>Alteribacter</taxon>
    </lineage>
</organism>
<dbReference type="EMBL" id="RHIB01000001">
    <property type="protein sequence ID" value="RNA70306.1"/>
    <property type="molecule type" value="Genomic_DNA"/>
</dbReference>
<dbReference type="OrthoDB" id="2082007at2"/>
<dbReference type="Pfam" id="PF07261">
    <property type="entry name" value="DnaB_2"/>
    <property type="match status" value="1"/>
</dbReference>
<keyword evidence="5" id="KW-0347">Helicase</keyword>
<evidence type="ECO:0000313" key="5">
    <source>
        <dbReference type="EMBL" id="RNA70306.1"/>
    </source>
</evidence>
<accession>A0A3M7TXK0</accession>
<comment type="similarity">
    <text evidence="1">Belongs to the DnaB/DnaD family.</text>
</comment>
<evidence type="ECO:0000259" key="3">
    <source>
        <dbReference type="Pfam" id="PF07261"/>
    </source>
</evidence>
<evidence type="ECO:0000259" key="4">
    <source>
        <dbReference type="Pfam" id="PF25888"/>
    </source>
</evidence>
<dbReference type="Pfam" id="PF25888">
    <property type="entry name" value="WHD_DnaB"/>
    <property type="match status" value="1"/>
</dbReference>
<feature type="compositionally biased region" description="Basic and acidic residues" evidence="2">
    <location>
        <begin position="417"/>
        <end position="453"/>
    </location>
</feature>
<gene>
    <name evidence="5" type="ORF">EBO34_10385</name>
</gene>
<feature type="domain" description="DnaB/C C-terminal" evidence="3">
    <location>
        <begin position="320"/>
        <end position="385"/>
    </location>
</feature>
<protein>
    <submittedName>
        <fullName evidence="5">Helicase DnaB</fullName>
    </submittedName>
</protein>
<evidence type="ECO:0000256" key="2">
    <source>
        <dbReference type="SAM" id="MobiDB-lite"/>
    </source>
</evidence>
<reference evidence="5 6" key="1">
    <citation type="submission" date="2018-10" db="EMBL/GenBank/DDBJ databases">
        <title>Bacillus Keqinensis sp. nov., a moderately halophilic bacterium isolated from a saline-alkaline lake.</title>
        <authorList>
            <person name="Wang H."/>
        </authorList>
    </citation>
    <scope>NUCLEOTIDE SEQUENCE [LARGE SCALE GENOMIC DNA]</scope>
    <source>
        <strain evidence="5 6">KQ-3</strain>
    </source>
</reference>
<evidence type="ECO:0000313" key="6">
    <source>
        <dbReference type="Proteomes" id="UP000278746"/>
    </source>
</evidence>
<keyword evidence="5" id="KW-0067">ATP-binding</keyword>
<dbReference type="Proteomes" id="UP000278746">
    <property type="component" value="Unassembled WGS sequence"/>
</dbReference>
<keyword evidence="5" id="KW-0378">Hydrolase</keyword>
<feature type="domain" description="Replicative helicase loading/DNA remodeling protein DnaB N-terminal winged helix" evidence="4">
    <location>
        <begin position="8"/>
        <end position="170"/>
    </location>
</feature>
<dbReference type="RefSeq" id="WP_122897960.1">
    <property type="nucleotide sequence ID" value="NZ_RHIB01000001.1"/>
</dbReference>
<dbReference type="Gene3D" id="1.10.10.630">
    <property type="entry name" value="DnaD domain-like"/>
    <property type="match status" value="1"/>
</dbReference>
<dbReference type="InterPro" id="IPR034829">
    <property type="entry name" value="DnaD-like_sf"/>
</dbReference>
<name>A0A3M7TXK0_9BACI</name>
<comment type="caution">
    <text evidence="5">The sequence shown here is derived from an EMBL/GenBank/DDBJ whole genome shotgun (WGS) entry which is preliminary data.</text>
</comment>
<proteinExistence type="inferred from homology"/>
<keyword evidence="5" id="KW-0547">Nucleotide-binding</keyword>
<dbReference type="AlphaFoldDB" id="A0A3M7TXK0"/>
<dbReference type="GO" id="GO:0004386">
    <property type="term" value="F:helicase activity"/>
    <property type="evidence" value="ECO:0007669"/>
    <property type="project" value="UniProtKB-KW"/>
</dbReference>
<feature type="region of interest" description="Disordered" evidence="2">
    <location>
        <begin position="392"/>
        <end position="453"/>
    </location>
</feature>
<evidence type="ECO:0000256" key="1">
    <source>
        <dbReference type="ARBA" id="ARBA00093462"/>
    </source>
</evidence>